<evidence type="ECO:0000256" key="1">
    <source>
        <dbReference type="ARBA" id="ARBA00000552"/>
    </source>
</evidence>
<feature type="binding site" evidence="6">
    <location>
        <position position="244"/>
    </location>
    <ligand>
        <name>Zn(2+)</name>
        <dbReference type="ChEBI" id="CHEBI:29105"/>
    </ligand>
</feature>
<dbReference type="CDD" id="cd20294">
    <property type="entry name" value="cupin_KduI_N"/>
    <property type="match status" value="1"/>
</dbReference>
<keyword evidence="3 6" id="KW-0479">Metal-binding</keyword>
<accession>A0A1Y1RZR6</accession>
<dbReference type="PIRSF" id="PIRSF006625">
    <property type="entry name" value="KduI"/>
    <property type="match status" value="1"/>
</dbReference>
<dbReference type="Gene3D" id="2.60.120.520">
    <property type="entry name" value="pectin degrading enzyme 5-keto 4- deoxyuronate isomerase, domain 1"/>
    <property type="match status" value="1"/>
</dbReference>
<dbReference type="Gene3D" id="2.60.120.10">
    <property type="entry name" value="Jelly Rolls"/>
    <property type="match status" value="1"/>
</dbReference>
<evidence type="ECO:0000256" key="3">
    <source>
        <dbReference type="ARBA" id="ARBA00022723"/>
    </source>
</evidence>
<organism evidence="7 8">
    <name type="scientific">Marispirochaeta aestuarii</name>
    <dbReference type="NCBI Taxonomy" id="1963862"/>
    <lineage>
        <taxon>Bacteria</taxon>
        <taxon>Pseudomonadati</taxon>
        <taxon>Spirochaetota</taxon>
        <taxon>Spirochaetia</taxon>
        <taxon>Spirochaetales</taxon>
        <taxon>Spirochaetaceae</taxon>
        <taxon>Marispirochaeta</taxon>
    </lineage>
</organism>
<keyword evidence="5 6" id="KW-0413">Isomerase</keyword>
<evidence type="ECO:0000256" key="6">
    <source>
        <dbReference type="HAMAP-Rule" id="MF_00687"/>
    </source>
</evidence>
<comment type="similarity">
    <text evidence="2 6">Belongs to the KduI family.</text>
</comment>
<dbReference type="Pfam" id="PF04962">
    <property type="entry name" value="KduI"/>
    <property type="match status" value="1"/>
</dbReference>
<comment type="caution">
    <text evidence="7">The sequence shown here is derived from an EMBL/GenBank/DDBJ whole genome shotgun (WGS) entry which is preliminary data.</text>
</comment>
<dbReference type="HAMAP" id="MF_00687">
    <property type="entry name" value="KduI"/>
    <property type="match status" value="1"/>
</dbReference>
<dbReference type="AlphaFoldDB" id="A0A1Y1RZR6"/>
<dbReference type="SUPFAM" id="SSF51182">
    <property type="entry name" value="RmlC-like cupins"/>
    <property type="match status" value="1"/>
</dbReference>
<dbReference type="UniPathway" id="UPA00545">
    <property type="reaction ID" value="UER00826"/>
</dbReference>
<gene>
    <name evidence="6" type="primary">kduI</name>
    <name evidence="7" type="ORF">B4O97_06500</name>
</gene>
<evidence type="ECO:0000256" key="5">
    <source>
        <dbReference type="ARBA" id="ARBA00023235"/>
    </source>
</evidence>
<feature type="binding site" evidence="6">
    <location>
        <position position="195"/>
    </location>
    <ligand>
        <name>Zn(2+)</name>
        <dbReference type="ChEBI" id="CHEBI:29105"/>
    </ligand>
</feature>
<evidence type="ECO:0000256" key="2">
    <source>
        <dbReference type="ARBA" id="ARBA00008086"/>
    </source>
</evidence>
<protein>
    <recommendedName>
        <fullName evidence="6">4-deoxy-L-threo-5-hexosulose-uronate ketol-isomerase</fullName>
        <ecNumber evidence="6">5.3.1.17</ecNumber>
    </recommendedName>
    <alternativeName>
        <fullName evidence="6">5-keto-4-deoxyuronate isomerase</fullName>
    </alternativeName>
    <alternativeName>
        <fullName evidence="6">DKI isomerase</fullName>
    </alternativeName>
</protein>
<evidence type="ECO:0000256" key="4">
    <source>
        <dbReference type="ARBA" id="ARBA00022833"/>
    </source>
</evidence>
<feature type="binding site" evidence="6">
    <location>
        <position position="197"/>
    </location>
    <ligand>
        <name>Zn(2+)</name>
        <dbReference type="ChEBI" id="CHEBI:29105"/>
    </ligand>
</feature>
<evidence type="ECO:0000313" key="7">
    <source>
        <dbReference type="EMBL" id="ORC36237.1"/>
    </source>
</evidence>
<dbReference type="RefSeq" id="WP_083049362.1">
    <property type="nucleotide sequence ID" value="NZ_MWQY01000006.1"/>
</dbReference>
<comment type="cofactor">
    <cofactor evidence="6">
        <name>Zn(2+)</name>
        <dbReference type="ChEBI" id="CHEBI:29105"/>
    </cofactor>
    <text evidence="6">Binds 1 zinc ion per subunit.</text>
</comment>
<dbReference type="OrthoDB" id="9770644at2"/>
<dbReference type="GO" id="GO:0008270">
    <property type="term" value="F:zinc ion binding"/>
    <property type="evidence" value="ECO:0007669"/>
    <property type="project" value="UniProtKB-UniRule"/>
</dbReference>
<dbReference type="PANTHER" id="PTHR38461">
    <property type="entry name" value="4-DEOXY-L-THREO-5-HEXOSULOSE-URONATE KETOL-ISOMERASE"/>
    <property type="match status" value="1"/>
</dbReference>
<dbReference type="InterPro" id="IPR021120">
    <property type="entry name" value="KduI/IolB_isomerase"/>
</dbReference>
<keyword evidence="4 6" id="KW-0862">Zinc</keyword>
<dbReference type="GO" id="GO:0042840">
    <property type="term" value="P:D-glucuronate catabolic process"/>
    <property type="evidence" value="ECO:0007669"/>
    <property type="project" value="TreeGrafter"/>
</dbReference>
<dbReference type="InterPro" id="IPR027449">
    <property type="entry name" value="KduI_N"/>
</dbReference>
<reference evidence="7 8" key="1">
    <citation type="submission" date="2017-03" db="EMBL/GenBank/DDBJ databases">
        <title>Draft Genome sequence of Marispirochaeta sp. strain JC444.</title>
        <authorList>
            <person name="Shivani Y."/>
            <person name="Subhash Y."/>
            <person name="Sasikala C."/>
            <person name="Ramana C."/>
        </authorList>
    </citation>
    <scope>NUCLEOTIDE SEQUENCE [LARGE SCALE GENOMIC DNA]</scope>
    <source>
        <strain evidence="7 8">JC444</strain>
    </source>
</reference>
<dbReference type="STRING" id="1963862.B4O97_06500"/>
<dbReference type="Proteomes" id="UP000192343">
    <property type="component" value="Unassembled WGS sequence"/>
</dbReference>
<proteinExistence type="inferred from homology"/>
<dbReference type="PANTHER" id="PTHR38461:SF1">
    <property type="entry name" value="4-DEOXY-L-THREO-5-HEXOSULOSE-URONATE KETOL-ISOMERASE"/>
    <property type="match status" value="1"/>
</dbReference>
<dbReference type="CDD" id="cd20491">
    <property type="entry name" value="cupin_KduI_C"/>
    <property type="match status" value="1"/>
</dbReference>
<dbReference type="InterPro" id="IPR011051">
    <property type="entry name" value="RmlC_Cupin_sf"/>
</dbReference>
<dbReference type="InterPro" id="IPR014710">
    <property type="entry name" value="RmlC-like_jellyroll"/>
</dbReference>
<comment type="function">
    <text evidence="6">Catalyzes the isomerization of 5-dehydro-4-deoxy-D-glucuronate to 3-deoxy-D-glycero-2,5-hexodiulosonate.</text>
</comment>
<dbReference type="GO" id="GO:0045490">
    <property type="term" value="P:pectin catabolic process"/>
    <property type="evidence" value="ECO:0007669"/>
    <property type="project" value="UniProtKB-UniRule"/>
</dbReference>
<dbReference type="GO" id="GO:0019698">
    <property type="term" value="P:D-galacturonate catabolic process"/>
    <property type="evidence" value="ECO:0007669"/>
    <property type="project" value="TreeGrafter"/>
</dbReference>
<dbReference type="InterPro" id="IPR007045">
    <property type="entry name" value="KduI"/>
</dbReference>
<evidence type="ECO:0000313" key="8">
    <source>
        <dbReference type="Proteomes" id="UP000192343"/>
    </source>
</evidence>
<dbReference type="EC" id="5.3.1.17" evidence="6"/>
<feature type="binding site" evidence="6">
    <location>
        <position position="202"/>
    </location>
    <ligand>
        <name>Zn(2+)</name>
        <dbReference type="ChEBI" id="CHEBI:29105"/>
    </ligand>
</feature>
<comment type="pathway">
    <text evidence="6">Glycan metabolism; pectin degradation; 2-dehydro-3-deoxy-D-gluconate from pectin: step 4/5.</text>
</comment>
<dbReference type="NCBIfam" id="NF002091">
    <property type="entry name" value="PRK00924.1"/>
    <property type="match status" value="1"/>
</dbReference>
<dbReference type="GO" id="GO:0008697">
    <property type="term" value="F:4-deoxy-L-threo-5-hexosulose-uronate ketol-isomerase activity"/>
    <property type="evidence" value="ECO:0007669"/>
    <property type="project" value="UniProtKB-UniRule"/>
</dbReference>
<comment type="catalytic activity">
    <reaction evidence="1 6">
        <text>5-dehydro-4-deoxy-D-glucuronate = 3-deoxy-D-glycero-2,5-hexodiulosonate</text>
        <dbReference type="Rhea" id="RHEA:23896"/>
        <dbReference type="ChEBI" id="CHEBI:17117"/>
        <dbReference type="ChEBI" id="CHEBI:29071"/>
        <dbReference type="EC" id="5.3.1.17"/>
    </reaction>
</comment>
<keyword evidence="8" id="KW-1185">Reference proteome</keyword>
<name>A0A1Y1RZR6_9SPIO</name>
<dbReference type="EMBL" id="MWQY01000006">
    <property type="protein sequence ID" value="ORC36237.1"/>
    <property type="molecule type" value="Genomic_DNA"/>
</dbReference>
<sequence length="277" mass="31274">MEIRHPMHPGHGKVLDTEGLRREFLVQNLFVPGSLKMVYSHIDRIVICGIMPFNESLELKTDRGVFGVDYFLERRELGVINVGGPGTIRIDGTDYSLDCKDGLYAGMGSREISFSSRDSADPAKFYCLSGTAHKRYDTQAVPRGKARELHLGSDENCNRRVIRQLIHPAVLPSCQLVMGYTELAKGNVWNTMPAHTHERRMEVYFYFELDPDQAVFHLMGEPRETRHILVRNEEAVISPSWSIHSGVGTGNYTFIWGMVGENQTFDDMDGASMDDMA</sequence>